<dbReference type="GO" id="GO:0031122">
    <property type="term" value="P:cytoplasmic microtubule organization"/>
    <property type="evidence" value="ECO:0007669"/>
    <property type="project" value="TreeGrafter"/>
</dbReference>
<dbReference type="GO" id="GO:0005634">
    <property type="term" value="C:nucleus"/>
    <property type="evidence" value="ECO:0007669"/>
    <property type="project" value="TreeGrafter"/>
</dbReference>
<evidence type="ECO:0000313" key="4">
    <source>
        <dbReference type="EMBL" id="GCF00292.1"/>
    </source>
</evidence>
<protein>
    <recommendedName>
        <fullName evidence="3">CAP-Gly domain-containing protein</fullName>
    </recommendedName>
</protein>
<dbReference type="Pfam" id="PF01302">
    <property type="entry name" value="CAP_GLY"/>
    <property type="match status" value="1"/>
</dbReference>
<keyword evidence="2" id="KW-0963">Cytoplasm</keyword>
<dbReference type="SUPFAM" id="SSF74924">
    <property type="entry name" value="Cap-Gly domain"/>
    <property type="match status" value="1"/>
</dbReference>
<comment type="caution">
    <text evidence="4">The sequence shown here is derived from an EMBL/GenBank/DDBJ whole genome shotgun (WGS) entry which is preliminary data.</text>
</comment>
<dbReference type="GO" id="GO:0051010">
    <property type="term" value="F:microtubule plus-end binding"/>
    <property type="evidence" value="ECO:0007669"/>
    <property type="project" value="TreeGrafter"/>
</dbReference>
<comment type="subcellular location">
    <subcellularLocation>
        <location evidence="1">Cytoplasm</location>
    </subcellularLocation>
</comment>
<name>A0A4C2E8R6_9SACH</name>
<dbReference type="PANTHER" id="PTHR18916">
    <property type="entry name" value="DYNACTIN 1-RELATED MICROTUBULE-BINDING"/>
    <property type="match status" value="1"/>
</dbReference>
<evidence type="ECO:0000256" key="2">
    <source>
        <dbReference type="ARBA" id="ARBA00022490"/>
    </source>
</evidence>
<dbReference type="Proteomes" id="UP000301737">
    <property type="component" value="Unassembled WGS sequence"/>
</dbReference>
<dbReference type="GO" id="GO:0005938">
    <property type="term" value="C:cell cortex"/>
    <property type="evidence" value="ECO:0007669"/>
    <property type="project" value="TreeGrafter"/>
</dbReference>
<dbReference type="AlphaFoldDB" id="A0A4C2E8R6"/>
<dbReference type="GO" id="GO:0035371">
    <property type="term" value="C:microtubule plus-end"/>
    <property type="evidence" value="ECO:0007669"/>
    <property type="project" value="TreeGrafter"/>
</dbReference>
<dbReference type="PROSITE" id="PS50245">
    <property type="entry name" value="CAP_GLY_2"/>
    <property type="match status" value="1"/>
</dbReference>
<dbReference type="PROSITE" id="PS00845">
    <property type="entry name" value="CAP_GLY_1"/>
    <property type="match status" value="1"/>
</dbReference>
<feature type="domain" description="CAP-Gly" evidence="3">
    <location>
        <begin position="179"/>
        <end position="214"/>
    </location>
</feature>
<dbReference type="OrthoDB" id="5295208at2759"/>
<dbReference type="InterPro" id="IPR000938">
    <property type="entry name" value="CAP-Gly_domain"/>
</dbReference>
<accession>A0A4C2E8R6</accession>
<proteinExistence type="predicted"/>
<dbReference type="SMART" id="SM01052">
    <property type="entry name" value="CAP_GLY"/>
    <property type="match status" value="1"/>
</dbReference>
<keyword evidence="5" id="KW-1185">Reference proteome</keyword>
<gene>
    <name evidence="4" type="ORF">ZYGM_001013</name>
</gene>
<dbReference type="PANTHER" id="PTHR18916:SF85">
    <property type="entry name" value="TUBULIN-FOLDING COFACTOR B"/>
    <property type="match status" value="1"/>
</dbReference>
<evidence type="ECO:0000259" key="3">
    <source>
        <dbReference type="PROSITE" id="PS50245"/>
    </source>
</evidence>
<evidence type="ECO:0000256" key="1">
    <source>
        <dbReference type="ARBA" id="ARBA00004496"/>
    </source>
</evidence>
<dbReference type="EMBL" id="BIMX01000017">
    <property type="protein sequence ID" value="GCF00292.1"/>
    <property type="molecule type" value="Genomic_DNA"/>
</dbReference>
<sequence length="237" mass="27397">MVRTSVVSSLCSATKEWDENTSYEKLCQRIESFTGIEPRYMKLLFELDDGGKLQILRSTHPYPFKNYPNVSTILVEDLNENSVVNQLQNSKSNESKFHLSDEQYAKRTDSVLQWKMRNHYGRFNLDSRKLQESYERLQQERIGKLHIGQRCSVESEGQPERRGWLRFIGTIPELNDKDIWCGIEFDDSVGKNDGSFKGCTYFGPVKPNHGGFVRPLAVRTGLEFVPMVKDDQSDDEI</sequence>
<reference evidence="4 5" key="1">
    <citation type="submission" date="2019-01" db="EMBL/GenBank/DDBJ databases">
        <title>Draft Genome Sequencing of Zygosaccharomyces mellis Ca-7.</title>
        <authorList>
            <person name="Shiwa Y."/>
            <person name="Kanesaki Y."/>
            <person name="Ishige T."/>
            <person name="Mura K."/>
            <person name="Hori T."/>
            <person name="Tamura T."/>
        </authorList>
    </citation>
    <scope>NUCLEOTIDE SEQUENCE [LARGE SCALE GENOMIC DNA]</scope>
    <source>
        <strain evidence="4 5">Ca-7</strain>
    </source>
</reference>
<dbReference type="Gene3D" id="2.30.30.190">
    <property type="entry name" value="CAP Gly-rich-like domain"/>
    <property type="match status" value="1"/>
</dbReference>
<dbReference type="InterPro" id="IPR036859">
    <property type="entry name" value="CAP-Gly_dom_sf"/>
</dbReference>
<organism evidence="4 5">
    <name type="scientific">Zygosaccharomyces mellis</name>
    <dbReference type="NCBI Taxonomy" id="42258"/>
    <lineage>
        <taxon>Eukaryota</taxon>
        <taxon>Fungi</taxon>
        <taxon>Dikarya</taxon>
        <taxon>Ascomycota</taxon>
        <taxon>Saccharomycotina</taxon>
        <taxon>Saccharomycetes</taxon>
        <taxon>Saccharomycetales</taxon>
        <taxon>Saccharomycetaceae</taxon>
        <taxon>Zygosaccharomyces</taxon>
    </lineage>
</organism>
<evidence type="ECO:0000313" key="5">
    <source>
        <dbReference type="Proteomes" id="UP000301737"/>
    </source>
</evidence>